<keyword evidence="3" id="KW-1185">Reference proteome</keyword>
<dbReference type="EMBL" id="JAAGAX010000017">
    <property type="protein sequence ID" value="KAF2286138.1"/>
    <property type="molecule type" value="Genomic_DNA"/>
</dbReference>
<evidence type="ECO:0000313" key="3">
    <source>
        <dbReference type="Proteomes" id="UP000467840"/>
    </source>
</evidence>
<dbReference type="Proteomes" id="UP000467840">
    <property type="component" value="Chromosome 3"/>
</dbReference>
<reference evidence="2 3" key="1">
    <citation type="journal article" date="2020" name="Mol. Plant">
        <title>The Chromosome-Based Rubber Tree Genome Provides New Insights into Spurge Genome Evolution and Rubber Biosynthesis.</title>
        <authorList>
            <person name="Liu J."/>
            <person name="Shi C."/>
            <person name="Shi C.C."/>
            <person name="Li W."/>
            <person name="Zhang Q.J."/>
            <person name="Zhang Y."/>
            <person name="Li K."/>
            <person name="Lu H.F."/>
            <person name="Shi C."/>
            <person name="Zhu S.T."/>
            <person name="Xiao Z.Y."/>
            <person name="Nan H."/>
            <person name="Yue Y."/>
            <person name="Zhu X.G."/>
            <person name="Wu Y."/>
            <person name="Hong X.N."/>
            <person name="Fan G.Y."/>
            <person name="Tong Y."/>
            <person name="Zhang D."/>
            <person name="Mao C.L."/>
            <person name="Liu Y.L."/>
            <person name="Hao S.J."/>
            <person name="Liu W.Q."/>
            <person name="Lv M.Q."/>
            <person name="Zhang H.B."/>
            <person name="Liu Y."/>
            <person name="Hu-Tang G.R."/>
            <person name="Wang J.P."/>
            <person name="Wang J.H."/>
            <person name="Sun Y.H."/>
            <person name="Ni S.B."/>
            <person name="Chen W.B."/>
            <person name="Zhang X.C."/>
            <person name="Jiao Y.N."/>
            <person name="Eichler E.E."/>
            <person name="Li G.H."/>
            <person name="Liu X."/>
            <person name="Gao L.Z."/>
        </authorList>
    </citation>
    <scope>NUCLEOTIDE SEQUENCE [LARGE SCALE GENOMIC DNA]</scope>
    <source>
        <strain evidence="3">cv. GT1</strain>
        <tissue evidence="2">Leaf</tissue>
    </source>
</reference>
<protein>
    <submittedName>
        <fullName evidence="2">Uncharacterized protein</fullName>
    </submittedName>
</protein>
<sequence length="86" mass="9230">MAPVGSFIRKALLPMVTSSRLSSKNMIVRFATPSRPKPSNGKDPQNNEVPKEKVTLSSFDSSETESKKSKGKMGDGGIAMDSKATK</sequence>
<accession>A0A6A6KDY9</accession>
<proteinExistence type="predicted"/>
<feature type="region of interest" description="Disordered" evidence="1">
    <location>
        <begin position="31"/>
        <end position="86"/>
    </location>
</feature>
<name>A0A6A6KDY9_HEVBR</name>
<dbReference type="AlphaFoldDB" id="A0A6A6KDY9"/>
<comment type="caution">
    <text evidence="2">The sequence shown here is derived from an EMBL/GenBank/DDBJ whole genome shotgun (WGS) entry which is preliminary data.</text>
</comment>
<evidence type="ECO:0000313" key="2">
    <source>
        <dbReference type="EMBL" id="KAF2286138.1"/>
    </source>
</evidence>
<gene>
    <name evidence="2" type="ORF">GH714_010810</name>
</gene>
<evidence type="ECO:0000256" key="1">
    <source>
        <dbReference type="SAM" id="MobiDB-lite"/>
    </source>
</evidence>
<organism evidence="2 3">
    <name type="scientific">Hevea brasiliensis</name>
    <name type="common">Para rubber tree</name>
    <name type="synonym">Siphonia brasiliensis</name>
    <dbReference type="NCBI Taxonomy" id="3981"/>
    <lineage>
        <taxon>Eukaryota</taxon>
        <taxon>Viridiplantae</taxon>
        <taxon>Streptophyta</taxon>
        <taxon>Embryophyta</taxon>
        <taxon>Tracheophyta</taxon>
        <taxon>Spermatophyta</taxon>
        <taxon>Magnoliopsida</taxon>
        <taxon>eudicotyledons</taxon>
        <taxon>Gunneridae</taxon>
        <taxon>Pentapetalae</taxon>
        <taxon>rosids</taxon>
        <taxon>fabids</taxon>
        <taxon>Malpighiales</taxon>
        <taxon>Euphorbiaceae</taxon>
        <taxon>Crotonoideae</taxon>
        <taxon>Micrandreae</taxon>
        <taxon>Hevea</taxon>
    </lineage>
</organism>